<reference evidence="1 2" key="1">
    <citation type="journal article" date="2019" name="Commun. Biol.">
        <title>The bagworm genome reveals a unique fibroin gene that provides high tensile strength.</title>
        <authorList>
            <person name="Kono N."/>
            <person name="Nakamura H."/>
            <person name="Ohtoshi R."/>
            <person name="Tomita M."/>
            <person name="Numata K."/>
            <person name="Arakawa K."/>
        </authorList>
    </citation>
    <scope>NUCLEOTIDE SEQUENCE [LARGE SCALE GENOMIC DNA]</scope>
</reference>
<organism evidence="1 2">
    <name type="scientific">Eumeta variegata</name>
    <name type="common">Bagworm moth</name>
    <name type="synonym">Eumeta japonica</name>
    <dbReference type="NCBI Taxonomy" id="151549"/>
    <lineage>
        <taxon>Eukaryota</taxon>
        <taxon>Metazoa</taxon>
        <taxon>Ecdysozoa</taxon>
        <taxon>Arthropoda</taxon>
        <taxon>Hexapoda</taxon>
        <taxon>Insecta</taxon>
        <taxon>Pterygota</taxon>
        <taxon>Neoptera</taxon>
        <taxon>Endopterygota</taxon>
        <taxon>Lepidoptera</taxon>
        <taxon>Glossata</taxon>
        <taxon>Ditrysia</taxon>
        <taxon>Tineoidea</taxon>
        <taxon>Psychidae</taxon>
        <taxon>Oiketicinae</taxon>
        <taxon>Eumeta</taxon>
    </lineage>
</organism>
<accession>A0A4C1UUW6</accession>
<proteinExistence type="predicted"/>
<evidence type="ECO:0000313" key="2">
    <source>
        <dbReference type="Proteomes" id="UP000299102"/>
    </source>
</evidence>
<name>A0A4C1UUW6_EUMVA</name>
<sequence>MGLEGVASCAHQLSLSAKNVLPSGLRMREGLGSKFRIGPGIEFKWRSVEVKTNNRTGIEIVYGIWIGRMMTNTLLD</sequence>
<gene>
    <name evidence="1" type="ORF">EVAR_27906_1</name>
</gene>
<evidence type="ECO:0000313" key="1">
    <source>
        <dbReference type="EMBL" id="GBP30293.1"/>
    </source>
</evidence>
<dbReference type="EMBL" id="BGZK01000231">
    <property type="protein sequence ID" value="GBP30293.1"/>
    <property type="molecule type" value="Genomic_DNA"/>
</dbReference>
<protein>
    <submittedName>
        <fullName evidence="1">Uncharacterized protein</fullName>
    </submittedName>
</protein>
<dbReference type="AlphaFoldDB" id="A0A4C1UUW6"/>
<dbReference type="Proteomes" id="UP000299102">
    <property type="component" value="Unassembled WGS sequence"/>
</dbReference>
<keyword evidence="2" id="KW-1185">Reference proteome</keyword>
<comment type="caution">
    <text evidence="1">The sequence shown here is derived from an EMBL/GenBank/DDBJ whole genome shotgun (WGS) entry which is preliminary data.</text>
</comment>